<reference evidence="10" key="1">
    <citation type="journal article" date="2019" name="Int. J. Syst. Evol. Microbiol.">
        <title>The Global Catalogue of Microorganisms (GCM) 10K type strain sequencing project: providing services to taxonomists for standard genome sequencing and annotation.</title>
        <authorList>
            <consortium name="The Broad Institute Genomics Platform"/>
            <consortium name="The Broad Institute Genome Sequencing Center for Infectious Disease"/>
            <person name="Wu L."/>
            <person name="Ma J."/>
        </authorList>
    </citation>
    <scope>NUCLEOTIDE SEQUENCE [LARGE SCALE GENOMIC DNA]</scope>
    <source>
        <strain evidence="10">TISTR 1827</strain>
    </source>
</reference>
<organism evidence="9 10">
    <name type="scientific">Paenibacillus thailandensis</name>
    <dbReference type="NCBI Taxonomy" id="393250"/>
    <lineage>
        <taxon>Bacteria</taxon>
        <taxon>Bacillati</taxon>
        <taxon>Bacillota</taxon>
        <taxon>Bacilli</taxon>
        <taxon>Bacillales</taxon>
        <taxon>Paenibacillaceae</taxon>
        <taxon>Paenibacillus</taxon>
    </lineage>
</organism>
<dbReference type="RefSeq" id="WP_379273885.1">
    <property type="nucleotide sequence ID" value="NZ_JBHUGT010000002.1"/>
</dbReference>
<dbReference type="Gene3D" id="3.90.1680.10">
    <property type="entry name" value="SOS response associated peptidase-like"/>
    <property type="match status" value="1"/>
</dbReference>
<keyword evidence="6" id="KW-0238">DNA-binding</keyword>
<evidence type="ECO:0000256" key="7">
    <source>
        <dbReference type="ARBA" id="ARBA00023239"/>
    </source>
</evidence>
<dbReference type="PANTHER" id="PTHR13604:SF0">
    <property type="entry name" value="ABASIC SITE PROCESSING PROTEIN HMCES"/>
    <property type="match status" value="1"/>
</dbReference>
<evidence type="ECO:0000313" key="9">
    <source>
        <dbReference type="EMBL" id="MFD2661015.1"/>
    </source>
</evidence>
<evidence type="ECO:0000313" key="10">
    <source>
        <dbReference type="Proteomes" id="UP001597493"/>
    </source>
</evidence>
<keyword evidence="10" id="KW-1185">Reference proteome</keyword>
<evidence type="ECO:0000256" key="2">
    <source>
        <dbReference type="ARBA" id="ARBA00022670"/>
    </source>
</evidence>
<name>A0ABW5QY44_9BACL</name>
<keyword evidence="4 8" id="KW-0378">Hydrolase</keyword>
<evidence type="ECO:0000256" key="6">
    <source>
        <dbReference type="ARBA" id="ARBA00023125"/>
    </source>
</evidence>
<gene>
    <name evidence="9" type="ORF">ACFSW5_12215</name>
</gene>
<keyword evidence="3" id="KW-0227">DNA damage</keyword>
<proteinExistence type="inferred from homology"/>
<evidence type="ECO:0000256" key="8">
    <source>
        <dbReference type="RuleBase" id="RU364100"/>
    </source>
</evidence>
<dbReference type="Proteomes" id="UP001597493">
    <property type="component" value="Unassembled WGS sequence"/>
</dbReference>
<protein>
    <recommendedName>
        <fullName evidence="8">Abasic site processing protein</fullName>
        <ecNumber evidence="8">3.4.-.-</ecNumber>
    </recommendedName>
</protein>
<dbReference type="PANTHER" id="PTHR13604">
    <property type="entry name" value="DC12-RELATED"/>
    <property type="match status" value="1"/>
</dbReference>
<sequence length="231" mass="26525">MCGRYTLTVTLEELMLRYWIEEARFPFHQPKYNVAPGQQVFAVIHDGTKRRLGQLKWGLVPPWADDPKIGFKMINARAETAAAKPAFAEPIRRKRCLIPADGFYEWKKQGNGKQPMRIALRDRAVFSFAGLYEIWEAPDGSRISSCTILTTEPNSLMSPIHDRMPVILDPADEPLWLERRPLDTGELNRIFKPYDADKLEAYPVTPAVGKADFDSPECIKPYRQDEQLELF</sequence>
<dbReference type="EC" id="3.4.-.-" evidence="8"/>
<dbReference type="InterPro" id="IPR003738">
    <property type="entry name" value="SRAP"/>
</dbReference>
<evidence type="ECO:0000256" key="3">
    <source>
        <dbReference type="ARBA" id="ARBA00022763"/>
    </source>
</evidence>
<dbReference type="Pfam" id="PF02586">
    <property type="entry name" value="SRAP"/>
    <property type="match status" value="1"/>
</dbReference>
<comment type="similarity">
    <text evidence="1 8">Belongs to the SOS response-associated peptidase family.</text>
</comment>
<dbReference type="SUPFAM" id="SSF143081">
    <property type="entry name" value="BB1717-like"/>
    <property type="match status" value="1"/>
</dbReference>
<keyword evidence="5" id="KW-0190">Covalent protein-DNA linkage</keyword>
<comment type="caution">
    <text evidence="9">The sequence shown here is derived from an EMBL/GenBank/DDBJ whole genome shotgun (WGS) entry which is preliminary data.</text>
</comment>
<keyword evidence="2 8" id="KW-0645">Protease</keyword>
<keyword evidence="7" id="KW-0456">Lyase</keyword>
<accession>A0ABW5QY44</accession>
<evidence type="ECO:0000256" key="4">
    <source>
        <dbReference type="ARBA" id="ARBA00022801"/>
    </source>
</evidence>
<dbReference type="EMBL" id="JBHUMY010000012">
    <property type="protein sequence ID" value="MFD2661015.1"/>
    <property type="molecule type" value="Genomic_DNA"/>
</dbReference>
<evidence type="ECO:0000256" key="5">
    <source>
        <dbReference type="ARBA" id="ARBA00023124"/>
    </source>
</evidence>
<evidence type="ECO:0000256" key="1">
    <source>
        <dbReference type="ARBA" id="ARBA00008136"/>
    </source>
</evidence>
<dbReference type="InterPro" id="IPR036590">
    <property type="entry name" value="SRAP-like"/>
</dbReference>